<dbReference type="InterPro" id="IPR030934">
    <property type="entry name" value="Intein_C"/>
</dbReference>
<proteinExistence type="predicted"/>
<dbReference type="SMART" id="SM00306">
    <property type="entry name" value="HintN"/>
    <property type="match status" value="1"/>
</dbReference>
<dbReference type="InterPro" id="IPR003587">
    <property type="entry name" value="Hint_dom_N"/>
</dbReference>
<dbReference type="Pfam" id="PF14890">
    <property type="entry name" value="Intein_splicing"/>
    <property type="match status" value="1"/>
</dbReference>
<reference evidence="7 8" key="1">
    <citation type="journal article" date="2015" name="Nature">
        <title>rRNA introns, odd ribosomes, and small enigmatic genomes across a large radiation of phyla.</title>
        <authorList>
            <person name="Brown C.T."/>
            <person name="Hug L.A."/>
            <person name="Thomas B.C."/>
            <person name="Sharon I."/>
            <person name="Castelle C.J."/>
            <person name="Singh A."/>
            <person name="Wilkins M.J."/>
            <person name="Williams K.H."/>
            <person name="Banfield J.F."/>
        </authorList>
    </citation>
    <scope>NUCLEOTIDE SEQUENCE [LARGE SCALE GENOMIC DNA]</scope>
</reference>
<dbReference type="Pfam" id="PF17289">
    <property type="entry name" value="Terminase_6C"/>
    <property type="match status" value="1"/>
</dbReference>
<gene>
    <name evidence="7" type="ORF">UY28_C0004G0055</name>
</gene>
<feature type="domain" description="Hint" evidence="6">
    <location>
        <begin position="147"/>
        <end position="245"/>
    </location>
</feature>
<dbReference type="PROSITE" id="PS50818">
    <property type="entry name" value="INTEIN_C_TER"/>
    <property type="match status" value="1"/>
</dbReference>
<comment type="caution">
    <text evidence="7">The sequence shown here is derived from an EMBL/GenBank/DDBJ whole genome shotgun (WGS) entry which is preliminary data.</text>
</comment>
<dbReference type="EMBL" id="LCPK01000004">
    <property type="protein sequence ID" value="KKU98317.1"/>
    <property type="molecule type" value="Genomic_DNA"/>
</dbReference>
<dbReference type="InterPro" id="IPR006141">
    <property type="entry name" value="Intein_N"/>
</dbReference>
<dbReference type="AlphaFoldDB" id="A0A0G1UVZ3"/>
<evidence type="ECO:0000259" key="5">
    <source>
        <dbReference type="SMART" id="SM00305"/>
    </source>
</evidence>
<dbReference type="InterPro" id="IPR036844">
    <property type="entry name" value="Hint_dom_sf"/>
</dbReference>
<dbReference type="NCBIfam" id="TIGR01443">
    <property type="entry name" value="intein_Cterm"/>
    <property type="match status" value="1"/>
</dbReference>
<accession>A0A0G1UVZ3</accession>
<evidence type="ECO:0000256" key="2">
    <source>
        <dbReference type="ARBA" id="ARBA00022813"/>
    </source>
</evidence>
<evidence type="ECO:0000313" key="8">
    <source>
        <dbReference type="Proteomes" id="UP000034694"/>
    </source>
</evidence>
<feature type="region of interest" description="Disordered" evidence="4">
    <location>
        <begin position="433"/>
        <end position="478"/>
    </location>
</feature>
<dbReference type="NCBIfam" id="TIGR01445">
    <property type="entry name" value="intein_Nterm"/>
    <property type="match status" value="1"/>
</dbReference>
<evidence type="ECO:0000256" key="3">
    <source>
        <dbReference type="ARBA" id="ARBA00023000"/>
    </source>
</evidence>
<evidence type="ECO:0000259" key="6">
    <source>
        <dbReference type="SMART" id="SM00306"/>
    </source>
</evidence>
<evidence type="ECO:0000313" key="7">
    <source>
        <dbReference type="EMBL" id="KKU98317.1"/>
    </source>
</evidence>
<feature type="domain" description="Hint" evidence="5">
    <location>
        <begin position="474"/>
        <end position="521"/>
    </location>
</feature>
<feature type="compositionally biased region" description="Basic and acidic residues" evidence="4">
    <location>
        <begin position="448"/>
        <end position="464"/>
    </location>
</feature>
<dbReference type="Proteomes" id="UP000034694">
    <property type="component" value="Unassembled WGS sequence"/>
</dbReference>
<dbReference type="GO" id="GO:0016539">
    <property type="term" value="P:intein-mediated protein splicing"/>
    <property type="evidence" value="ECO:0007669"/>
    <property type="project" value="InterPro"/>
</dbReference>
<dbReference type="InterPro" id="IPR006142">
    <property type="entry name" value="INTEIN"/>
</dbReference>
<dbReference type="InterPro" id="IPR003586">
    <property type="entry name" value="Hint_dom_C"/>
</dbReference>
<keyword evidence="1" id="KW-1188">Viral release from host cell</keyword>
<dbReference type="SMART" id="SM00305">
    <property type="entry name" value="HintC"/>
    <property type="match status" value="1"/>
</dbReference>
<evidence type="ECO:0000256" key="1">
    <source>
        <dbReference type="ARBA" id="ARBA00022612"/>
    </source>
</evidence>
<protein>
    <submittedName>
        <fullName evidence="7">Uncharacterized protein</fullName>
    </submittedName>
</protein>
<dbReference type="PROSITE" id="PS50817">
    <property type="entry name" value="INTEIN_N_TER"/>
    <property type="match status" value="1"/>
</dbReference>
<evidence type="ECO:0000256" key="4">
    <source>
        <dbReference type="SAM" id="MobiDB-lite"/>
    </source>
</evidence>
<dbReference type="Gene3D" id="2.170.16.10">
    <property type="entry name" value="Hedgehog/Intein (Hint) domain"/>
    <property type="match status" value="2"/>
</dbReference>
<name>A0A0G1UVZ3_9BACT</name>
<sequence length="875" mass="99472">MALNVEELRNSLGQYYLAINSGYQWFDYQQNTIIPALEDLERREILRLAIFMPPGDSKSDIATRTFVPWYLGRHPDHNAMVCSYSADLASDDFGAKIKARMQSDLHLKIFPNSRLTQDSRSKTHFTTKMGGNFYSVGYSGGIGGKRLDCFPAGTMVTTDQGQIDIAALYNADNKPKVLGFNHERGIVEWRAIRATRRVLSHDLVEIRTTSNRRIVCTADHRIYCRESGYRPAISLRPGDTLSATFVTPQQKLRNMWATDTSGAKLPGMLSSDTPRGDSSRTGLRLLWDAVQKTPGRIREAASAWCQILLLHTCSLHSALLGKISSSMQLLSWTRTVGLEILFAGLPTSGAGCVETKADMPSMRTGVRPKRVADDLLLSLLCGQGSFFKNERGWEFSFQDRNELRQTVRVNAPVDPGTGRKSLYRLSSLRGSDFGSMARTTDSPNDSDYPSHRRESDEQSAREPCDDLQDMPCGSSQIQGDSVAAVRRLRTAKVPVYDIQVEGTNNFFANQVLVHNCLIMDDLIKDWVDAESETIQNTLFDTYTGLLKDRLKPKAVIVMCAHRWTQRDIYARILEHDGTVDQGGDWFVITLPAEDPQNPGKYLWEEYHGRKHYEDFKKKEGKVWWAKFQQDPSASQAYKFKEEWLKFYDIPIPPGRYNTYMIVDPAGAKGKKSDYTSIHVWAAGQDKKLFLVDWIHDRLNPKERVEAIMRLTRQWKQQQTIYEEYGLLSDTYYLTEKMQEEGFDIRVYPVPVGRSGPRHNLSKDLRIDAIVPFFSEGRIYLPRTCMRKIYDGRTVDLTKRFIDEECKLFKGVGSIAHEDDLDCMSRLLEPELVITYMENEENIGRKKSTGGQKVVGGWEAVYALLVSIMGLLSLWV</sequence>
<feature type="compositionally biased region" description="Polar residues" evidence="4">
    <location>
        <begin position="437"/>
        <end position="447"/>
    </location>
</feature>
<dbReference type="InterPro" id="IPR035421">
    <property type="entry name" value="Terminase_6C"/>
</dbReference>
<dbReference type="PRINTS" id="PR00379">
    <property type="entry name" value="INTEIN"/>
</dbReference>
<dbReference type="CDD" id="cd00081">
    <property type="entry name" value="Hint"/>
    <property type="match status" value="2"/>
</dbReference>
<keyword evidence="2" id="KW-0068">Autocatalytic cleavage</keyword>
<keyword evidence="3" id="KW-0651">Protein splicing</keyword>
<organism evidence="7 8">
    <name type="scientific">Candidatus Amesbacteria bacterium GW2011_GWB1_48_13</name>
    <dbReference type="NCBI Taxonomy" id="1618362"/>
    <lineage>
        <taxon>Bacteria</taxon>
        <taxon>Candidatus Amesiibacteriota</taxon>
    </lineage>
</organism>
<dbReference type="Gene3D" id="3.30.420.240">
    <property type="match status" value="1"/>
</dbReference>
<dbReference type="SUPFAM" id="SSF51294">
    <property type="entry name" value="Hedgehog/intein (Hint) domain"/>
    <property type="match status" value="1"/>
</dbReference>